<accession>A0A2I2MBD4</accession>
<proteinExistence type="predicted"/>
<name>A0A2I2MBD4_9FLAO</name>
<evidence type="ECO:0000313" key="1">
    <source>
        <dbReference type="EMBL" id="SOU89244.1"/>
    </source>
</evidence>
<dbReference type="InterPro" id="IPR026350">
    <property type="entry name" value="GxxExxY"/>
</dbReference>
<protein>
    <submittedName>
        <fullName evidence="1">NADH:ubiquinone oxidoreductase</fullName>
    </submittedName>
</protein>
<gene>
    <name evidence="1" type="ORF">TNO010_310100</name>
</gene>
<evidence type="ECO:0000313" key="2">
    <source>
        <dbReference type="Proteomes" id="UP000490060"/>
    </source>
</evidence>
<dbReference type="RefSeq" id="WP_058884244.1">
    <property type="nucleotide sequence ID" value="NZ_JAFMUG010000005.1"/>
</dbReference>
<dbReference type="Proteomes" id="UP000490060">
    <property type="component" value="Unassembled WGS sequence"/>
</dbReference>
<dbReference type="AlphaFoldDB" id="A0A2I2MBD4"/>
<dbReference type="EMBL" id="OENE01000025">
    <property type="protein sequence ID" value="SOU89244.1"/>
    <property type="molecule type" value="Genomic_DNA"/>
</dbReference>
<dbReference type="GeneID" id="86819122"/>
<dbReference type="Pfam" id="PF13366">
    <property type="entry name" value="PDDEXK_3"/>
    <property type="match status" value="1"/>
</dbReference>
<organism evidence="1 2">
    <name type="scientific">Tenacibaculum finnmarkense genomovar ulcerans</name>
    <dbReference type="NCBI Taxonomy" id="2781388"/>
    <lineage>
        <taxon>Bacteria</taxon>
        <taxon>Pseudomonadati</taxon>
        <taxon>Bacteroidota</taxon>
        <taxon>Flavobacteriia</taxon>
        <taxon>Flavobacteriales</taxon>
        <taxon>Flavobacteriaceae</taxon>
        <taxon>Tenacibaculum</taxon>
        <taxon>Tenacibaculum finnmarkense</taxon>
    </lineage>
</organism>
<dbReference type="NCBIfam" id="TIGR04256">
    <property type="entry name" value="GxxExxY"/>
    <property type="match status" value="1"/>
</dbReference>
<reference evidence="1 2" key="1">
    <citation type="submission" date="2017-11" db="EMBL/GenBank/DDBJ databases">
        <authorList>
            <person name="Duchaud E."/>
        </authorList>
    </citation>
    <scope>NUCLEOTIDE SEQUENCE [LARGE SCALE GENOMIC DNA]</scope>
    <source>
        <strain evidence="1 2">TNO010</strain>
    </source>
</reference>
<keyword evidence="1" id="KW-0830">Ubiquinone</keyword>
<sequence length="128" mass="14839">MNENLLYKNEAYQIIGACMEVHKFLGKGFNEVVYGDALEIEFQSQNIPYKREVKFSINYKGKIIPHYYFADFVIDNKIILEIKAIKELNSGHLKQTLNYLATSKLKLGLLINFGENSLQYKRVILNNS</sequence>